<evidence type="ECO:0000313" key="2">
    <source>
        <dbReference type="EMBL" id="VFU14353.1"/>
    </source>
</evidence>
<reference evidence="2" key="1">
    <citation type="submission" date="2019-03" db="EMBL/GenBank/DDBJ databases">
        <authorList>
            <person name="Hao L."/>
        </authorList>
    </citation>
    <scope>NUCLEOTIDE SEQUENCE</scope>
</reference>
<feature type="region of interest" description="Disordered" evidence="1">
    <location>
        <begin position="1"/>
        <end position="32"/>
    </location>
</feature>
<accession>A0A485M5C2</accession>
<proteinExistence type="predicted"/>
<dbReference type="EMBL" id="CAADRM010000090">
    <property type="protein sequence ID" value="VFU14353.1"/>
    <property type="molecule type" value="Genomic_DNA"/>
</dbReference>
<sequence>MPFQRQTGPSGVSQAVQRVANKPRGSSHPGMIQVELWPVSVRSPKGIDDHVHEACHVEGPPISMHKRQAHPMKIKKEKTQQP</sequence>
<name>A0A485M5C2_9ZZZZ</name>
<feature type="compositionally biased region" description="Polar residues" evidence="1">
    <location>
        <begin position="1"/>
        <end position="16"/>
    </location>
</feature>
<feature type="region of interest" description="Disordered" evidence="1">
    <location>
        <begin position="58"/>
        <end position="82"/>
    </location>
</feature>
<dbReference type="AlphaFoldDB" id="A0A485M5C2"/>
<evidence type="ECO:0000256" key="1">
    <source>
        <dbReference type="SAM" id="MobiDB-lite"/>
    </source>
</evidence>
<protein>
    <submittedName>
        <fullName evidence="2">Uncharacterized protein</fullName>
    </submittedName>
</protein>
<organism evidence="2">
    <name type="scientific">anaerobic digester metagenome</name>
    <dbReference type="NCBI Taxonomy" id="1263854"/>
    <lineage>
        <taxon>unclassified sequences</taxon>
        <taxon>metagenomes</taxon>
        <taxon>ecological metagenomes</taxon>
    </lineage>
</organism>
<feature type="compositionally biased region" description="Basic residues" evidence="1">
    <location>
        <begin position="64"/>
        <end position="76"/>
    </location>
</feature>
<gene>
    <name evidence="2" type="ORF">SCFA_280017</name>
</gene>